<accession>A0A0F9WM13</accession>
<sequence length="126" mass="14579">MTAHSLESSHPAEAETTPKGGFNKMRLTYYPERRKEKIGKKAKNGNRRDRFVKAGTFLFPLDYDDDFYLYPKTISWLWSDTNVKTGGPSSAYGSLWYLFKGYWFEPWGLDYGNGRPWSAYVPIGMV</sequence>
<dbReference type="EMBL" id="LAZR01000244">
    <property type="protein sequence ID" value="KKN79638.1"/>
    <property type="molecule type" value="Genomic_DNA"/>
</dbReference>
<name>A0A0F9WM13_9ZZZZ</name>
<gene>
    <name evidence="2" type="ORF">LCGC14_0338420</name>
</gene>
<comment type="caution">
    <text evidence="2">The sequence shown here is derived from an EMBL/GenBank/DDBJ whole genome shotgun (WGS) entry which is preliminary data.</text>
</comment>
<protein>
    <submittedName>
        <fullName evidence="2">Uncharacterized protein</fullName>
    </submittedName>
</protein>
<reference evidence="2" key="1">
    <citation type="journal article" date="2015" name="Nature">
        <title>Complex archaea that bridge the gap between prokaryotes and eukaryotes.</title>
        <authorList>
            <person name="Spang A."/>
            <person name="Saw J.H."/>
            <person name="Jorgensen S.L."/>
            <person name="Zaremba-Niedzwiedzka K."/>
            <person name="Martijn J."/>
            <person name="Lind A.E."/>
            <person name="van Eijk R."/>
            <person name="Schleper C."/>
            <person name="Guy L."/>
            <person name="Ettema T.J."/>
        </authorList>
    </citation>
    <scope>NUCLEOTIDE SEQUENCE</scope>
</reference>
<evidence type="ECO:0000256" key="1">
    <source>
        <dbReference type="SAM" id="MobiDB-lite"/>
    </source>
</evidence>
<proteinExistence type="predicted"/>
<organism evidence="2">
    <name type="scientific">marine sediment metagenome</name>
    <dbReference type="NCBI Taxonomy" id="412755"/>
    <lineage>
        <taxon>unclassified sequences</taxon>
        <taxon>metagenomes</taxon>
        <taxon>ecological metagenomes</taxon>
    </lineage>
</organism>
<feature type="region of interest" description="Disordered" evidence="1">
    <location>
        <begin position="1"/>
        <end position="24"/>
    </location>
</feature>
<dbReference type="AlphaFoldDB" id="A0A0F9WM13"/>
<evidence type="ECO:0000313" key="2">
    <source>
        <dbReference type="EMBL" id="KKN79638.1"/>
    </source>
</evidence>